<protein>
    <recommendedName>
        <fullName evidence="3">Secreted protein</fullName>
    </recommendedName>
</protein>
<proteinExistence type="predicted"/>
<comment type="caution">
    <text evidence="2">The sequence shown here is derived from an EMBL/GenBank/DDBJ whole genome shotgun (WGS) entry which is preliminary data.</text>
</comment>
<dbReference type="AlphaFoldDB" id="A0A3Y9VCB7"/>
<dbReference type="EMBL" id="AAIYJT010000037">
    <property type="protein sequence ID" value="ECJ4451802.1"/>
    <property type="molecule type" value="Genomic_DNA"/>
</dbReference>
<reference evidence="2" key="1">
    <citation type="submission" date="2018-08" db="EMBL/GenBank/DDBJ databases">
        <authorList>
            <consortium name="GenomeTrakr network: Whole genome sequencing for foodborne pathogen traceback"/>
        </authorList>
    </citation>
    <scope>NUCLEOTIDE SEQUENCE</scope>
    <source>
        <strain evidence="2">FDA00000611</strain>
    </source>
</reference>
<name>A0A3Y9VCB7_SALET</name>
<evidence type="ECO:0000313" key="2">
    <source>
        <dbReference type="EMBL" id="ECJ4451802.1"/>
    </source>
</evidence>
<evidence type="ECO:0008006" key="3">
    <source>
        <dbReference type="Google" id="ProtNLM"/>
    </source>
</evidence>
<keyword evidence="1" id="KW-0732">Signal</keyword>
<accession>A0A3Y9VCB7</accession>
<sequence>MRHRIFLPLLLVLSATAFSASAMADSDTKAPPDNSKNSSGLPPFPAALIYQSQEWCHKYPPGTYRPPFFCEICQC</sequence>
<feature type="signal peptide" evidence="1">
    <location>
        <begin position="1"/>
        <end position="24"/>
    </location>
</feature>
<feature type="chain" id="PRO_5030089343" description="Secreted protein" evidence="1">
    <location>
        <begin position="25"/>
        <end position="75"/>
    </location>
</feature>
<gene>
    <name evidence="2" type="ORF">AHU48_21830</name>
</gene>
<evidence type="ECO:0000256" key="1">
    <source>
        <dbReference type="SAM" id="SignalP"/>
    </source>
</evidence>
<organism evidence="2">
    <name type="scientific">Salmonella enterica I</name>
    <dbReference type="NCBI Taxonomy" id="59201"/>
    <lineage>
        <taxon>Bacteria</taxon>
        <taxon>Pseudomonadati</taxon>
        <taxon>Pseudomonadota</taxon>
        <taxon>Gammaproteobacteria</taxon>
        <taxon>Enterobacterales</taxon>
        <taxon>Enterobacteriaceae</taxon>
        <taxon>Salmonella</taxon>
    </lineage>
</organism>